<reference evidence="2" key="1">
    <citation type="submission" date="2020-10" db="EMBL/GenBank/DDBJ databases">
        <authorList>
            <person name="Gilroy R."/>
        </authorList>
    </citation>
    <scope>NUCLEOTIDE SEQUENCE</scope>
    <source>
        <strain evidence="2">CHK147-3167</strain>
    </source>
</reference>
<proteinExistence type="predicted"/>
<reference evidence="2" key="2">
    <citation type="journal article" date="2021" name="PeerJ">
        <title>Extensive microbial diversity within the chicken gut microbiome revealed by metagenomics and culture.</title>
        <authorList>
            <person name="Gilroy R."/>
            <person name="Ravi A."/>
            <person name="Getino M."/>
            <person name="Pursley I."/>
            <person name="Horton D.L."/>
            <person name="Alikhan N.F."/>
            <person name="Baker D."/>
            <person name="Gharbi K."/>
            <person name="Hall N."/>
            <person name="Watson M."/>
            <person name="Adriaenssens E.M."/>
            <person name="Foster-Nyarko E."/>
            <person name="Jarju S."/>
            <person name="Secka A."/>
            <person name="Antonio M."/>
            <person name="Oren A."/>
            <person name="Chaudhuri R.R."/>
            <person name="La Ragione R."/>
            <person name="Hildebrand F."/>
            <person name="Pallen M.J."/>
        </authorList>
    </citation>
    <scope>NUCLEOTIDE SEQUENCE</scope>
    <source>
        <strain evidence="2">CHK147-3167</strain>
    </source>
</reference>
<dbReference type="PANTHER" id="PTHR22916">
    <property type="entry name" value="GLYCOSYLTRANSFERASE"/>
    <property type="match status" value="1"/>
</dbReference>
<dbReference type="Proteomes" id="UP000886786">
    <property type="component" value="Unassembled WGS sequence"/>
</dbReference>
<organism evidence="2 3">
    <name type="scientific">Candidatus Coprosoma intestinipullorum</name>
    <dbReference type="NCBI Taxonomy" id="2840752"/>
    <lineage>
        <taxon>Bacteria</taxon>
        <taxon>Bacillati</taxon>
        <taxon>Bacillota</taxon>
        <taxon>Bacillota incertae sedis</taxon>
        <taxon>Candidatus Coprosoma</taxon>
    </lineage>
</organism>
<comment type="caution">
    <text evidence="2">The sequence shown here is derived from an EMBL/GenBank/DDBJ whole genome shotgun (WGS) entry which is preliminary data.</text>
</comment>
<dbReference type="InterPro" id="IPR001173">
    <property type="entry name" value="Glyco_trans_2-like"/>
</dbReference>
<sequence length="296" mass="34895">MVGTDSLKNLAIKNQKLKEKYKISVVIPNYNYGRFLKERVRSILMQTVKIYEIIFLDDGSNDDSQEIINEIMYEIESCIRVKKLFNKENSCCVFKQWQKGFNQADGDYIWMAEADDSCDENLLKTLIKPLRDANVVLSYCDSMIIDGDGKMIKPSVKDEIDIRKTGHWDKPFINDGGLELHNYMFLNLTIFNVSSALIKKGNYDKIFSICTDFKQAGDWLFYINLMSYGKIAYSPEIHNFYRWHGQNTTALTPRVRRLNEVKIIYFYITKIIKLTDEQINLIENRYKYLLEHYFNY</sequence>
<name>A0A9D1CYU9_9FIRM</name>
<dbReference type="SUPFAM" id="SSF53448">
    <property type="entry name" value="Nucleotide-diphospho-sugar transferases"/>
    <property type="match status" value="1"/>
</dbReference>
<dbReference type="GO" id="GO:0016758">
    <property type="term" value="F:hexosyltransferase activity"/>
    <property type="evidence" value="ECO:0007669"/>
    <property type="project" value="UniProtKB-ARBA"/>
</dbReference>
<dbReference type="Pfam" id="PF00535">
    <property type="entry name" value="Glycos_transf_2"/>
    <property type="match status" value="1"/>
</dbReference>
<accession>A0A9D1CYU9</accession>
<evidence type="ECO:0000313" key="3">
    <source>
        <dbReference type="Proteomes" id="UP000886786"/>
    </source>
</evidence>
<evidence type="ECO:0000313" key="2">
    <source>
        <dbReference type="EMBL" id="HIQ91112.1"/>
    </source>
</evidence>
<dbReference type="Gene3D" id="3.90.550.10">
    <property type="entry name" value="Spore Coat Polysaccharide Biosynthesis Protein SpsA, Chain A"/>
    <property type="match status" value="1"/>
</dbReference>
<evidence type="ECO:0000259" key="1">
    <source>
        <dbReference type="Pfam" id="PF00535"/>
    </source>
</evidence>
<dbReference type="AlphaFoldDB" id="A0A9D1CYU9"/>
<gene>
    <name evidence="2" type="ORF">IAB27_05775</name>
</gene>
<dbReference type="PANTHER" id="PTHR22916:SF3">
    <property type="entry name" value="UDP-GLCNAC:BETAGAL BETA-1,3-N-ACETYLGLUCOSAMINYLTRANSFERASE-LIKE PROTEIN 1"/>
    <property type="match status" value="1"/>
</dbReference>
<dbReference type="InterPro" id="IPR029044">
    <property type="entry name" value="Nucleotide-diphossugar_trans"/>
</dbReference>
<protein>
    <submittedName>
        <fullName evidence="2">Glycosyltransferase</fullName>
    </submittedName>
</protein>
<feature type="domain" description="Glycosyltransferase 2-like" evidence="1">
    <location>
        <begin position="24"/>
        <end position="154"/>
    </location>
</feature>
<dbReference type="EMBL" id="DVFV01000100">
    <property type="protein sequence ID" value="HIQ91112.1"/>
    <property type="molecule type" value="Genomic_DNA"/>
</dbReference>